<proteinExistence type="predicted"/>
<evidence type="ECO:0000313" key="14">
    <source>
        <dbReference type="EMBL" id="EGZ07307.1"/>
    </source>
</evidence>
<accession>G5A9M7</accession>
<feature type="region of interest" description="Disordered" evidence="11">
    <location>
        <begin position="982"/>
        <end position="1018"/>
    </location>
</feature>
<feature type="domain" description="Tyrosine-protein kinase ephrin type A/B receptor-like" evidence="13">
    <location>
        <begin position="369"/>
        <end position="409"/>
    </location>
</feature>
<evidence type="ECO:0000256" key="4">
    <source>
        <dbReference type="ARBA" id="ARBA00022729"/>
    </source>
</evidence>
<dbReference type="Proteomes" id="UP000002640">
    <property type="component" value="Unassembled WGS sequence"/>
</dbReference>
<keyword evidence="4 12" id="KW-0732">Signal</keyword>
<dbReference type="SMART" id="SM01411">
    <property type="entry name" value="Ephrin_rec_like"/>
    <property type="match status" value="3"/>
</dbReference>
<dbReference type="PANTHER" id="PTHR48052:SF8">
    <property type="entry name" value="LRR RECEPTOR-LIKE SERINE_THREONINE-PROTEIN KINASE FLS2"/>
    <property type="match status" value="1"/>
</dbReference>
<feature type="signal peptide" evidence="12">
    <location>
        <begin position="1"/>
        <end position="22"/>
    </location>
</feature>
<evidence type="ECO:0000256" key="9">
    <source>
        <dbReference type="ARBA" id="ARBA00037847"/>
    </source>
</evidence>
<dbReference type="InterPro" id="IPR011641">
    <property type="entry name" value="Tyr-kin_ephrin_A/B_rcpt-like"/>
</dbReference>
<evidence type="ECO:0000256" key="6">
    <source>
        <dbReference type="ARBA" id="ARBA00023136"/>
    </source>
</evidence>
<dbReference type="SMR" id="G5A9M7"/>
<evidence type="ECO:0000256" key="3">
    <source>
        <dbReference type="ARBA" id="ARBA00022692"/>
    </source>
</evidence>
<dbReference type="Pfam" id="PF07699">
    <property type="entry name" value="Ephrin_rec_like"/>
    <property type="match status" value="2"/>
</dbReference>
<dbReference type="Pfam" id="PF13855">
    <property type="entry name" value="LRR_8"/>
    <property type="match status" value="1"/>
</dbReference>
<dbReference type="GO" id="GO:0005886">
    <property type="term" value="C:plasma membrane"/>
    <property type="evidence" value="ECO:0007669"/>
    <property type="project" value="UniProtKB-SubCell"/>
</dbReference>
<sequence length="1031" mass="113365">MKVLTLRFLVILVLLVIQGCASDGIMDLLASFIDLEGLAEQAAREASEDGVASKPVDTTDLSGNQLYGAFPAWLGEMTLLRLLNLQDNRLNGDIPSSFADNDALELINLSGNNLTATTLSFFDAFHRLQHLDLSSNKIALELPKNLVASEFLRSINLSHNAFYGDLPELSRFQHLEFFDISSNYFTGELPQSMSLWGREDPHDPDEDSVLAIVNVSNNLFTSALPTILNQSSLHQFDVHTNKLSGFIPQLPPSLLEHVKPADLSGNDFLCPIPPALLPSSLTCVCGNGYTTKSSQLTATNSNGDSRQEAMPANEAAELCLPCPGGSYSNASTNQKCALCPPGSAPSRSTHGVADHCEFCLPGTFSNETGSYADTEGEAGCLLCSKGTYQDVAGSAECTACPVGYVAPSVGHTRLLLQRHRLSATSAGMDESQRVLEERLTMVQNEVASPARREHLQQMKEPKRVLLVAKEASQPVKARRRVKKPQLERMLTVKEQRERNCVECISAKPGEVYEQVEWPRVALTLVGVVLHEIAGKTLEDLTQTWTDVLTSYTASNYQLHVLQVAHSIVSTTSTQILVAIETKISAGEKSSGKVGNVVKAAESALGALLDELNGSIYGNASQSEERRVLELATSSSFRNDLVRQFDHLKLFDGALTADMVNLSVVDPAFTSTRAVACTPGTYFSLGAEYSTRECLPCAVGSFSASSGSLKCASCPRGTFSALEGKEKCDLCPAGSDSAPGASSCVACSWFTYDCKGFWADLVVALCIGAALLRTICRKVRTWSAGDSGQREQDESVALMAAVRAHGRTLDQVRYDPMREVSADTMFGHRGAPASNWGNLRTDMDSVPLFEREHRNDSQLVQRLQNELADAKRFVEAQARRQNDLEYVNEDLERRLEQEALDRITLDAQKAEDEKRWQQEKAALQEQLKSWEARFEEETRRRSMAEERLRRAEKELYRMHQKKYDIEKQVRREESEKRKHEAVIVRSLQSDSQRAQQSAANGFLDPTVNPKDAKPATVRTRQALSSAMDFLGV</sequence>
<organism evidence="14 15">
    <name type="scientific">Phytophthora sojae (strain P6497)</name>
    <name type="common">Soybean stem and root rot agent</name>
    <name type="synonym">Phytophthora megasperma f. sp. glycines</name>
    <dbReference type="NCBI Taxonomy" id="1094619"/>
    <lineage>
        <taxon>Eukaryota</taxon>
        <taxon>Sar</taxon>
        <taxon>Stramenopiles</taxon>
        <taxon>Oomycota</taxon>
        <taxon>Peronosporomycetes</taxon>
        <taxon>Peronosporales</taxon>
        <taxon>Peronosporaceae</taxon>
        <taxon>Phytophthora</taxon>
    </lineage>
</organism>
<keyword evidence="15" id="KW-1185">Reference proteome</keyword>
<evidence type="ECO:0000256" key="7">
    <source>
        <dbReference type="ARBA" id="ARBA00023170"/>
    </source>
</evidence>
<evidence type="ECO:0000256" key="2">
    <source>
        <dbReference type="ARBA" id="ARBA00022475"/>
    </source>
</evidence>
<keyword evidence="7" id="KW-0675">Receptor</keyword>
<keyword evidence="3" id="KW-0812">Transmembrane</keyword>
<feature type="coiled-coil region" evidence="10">
    <location>
        <begin position="859"/>
        <end position="960"/>
    </location>
</feature>
<keyword evidence="8" id="KW-0325">Glycoprotein</keyword>
<evidence type="ECO:0000256" key="1">
    <source>
        <dbReference type="ARBA" id="ARBA00004236"/>
    </source>
</evidence>
<dbReference type="SUPFAM" id="SSF52058">
    <property type="entry name" value="L domain-like"/>
    <property type="match status" value="1"/>
</dbReference>
<keyword evidence="6" id="KW-0472">Membrane</keyword>
<evidence type="ECO:0000256" key="8">
    <source>
        <dbReference type="ARBA" id="ARBA00023180"/>
    </source>
</evidence>
<protein>
    <recommendedName>
        <fullName evidence="13">Tyrosine-protein kinase ephrin type A/B receptor-like domain-containing protein</fullName>
    </recommendedName>
</protein>
<dbReference type="Gene3D" id="2.10.50.10">
    <property type="entry name" value="Tumor Necrosis Factor Receptor, subunit A, domain 2"/>
    <property type="match status" value="3"/>
</dbReference>
<keyword evidence="10" id="KW-0175">Coiled coil</keyword>
<dbReference type="InterPro" id="IPR001611">
    <property type="entry name" value="Leu-rich_rpt"/>
</dbReference>
<evidence type="ECO:0000256" key="5">
    <source>
        <dbReference type="ARBA" id="ARBA00022989"/>
    </source>
</evidence>
<dbReference type="GeneID" id="20647906"/>
<dbReference type="PROSITE" id="PS51257">
    <property type="entry name" value="PROKAR_LIPOPROTEIN"/>
    <property type="match status" value="1"/>
</dbReference>
<feature type="domain" description="Tyrosine-protein kinase ephrin type A/B receptor-like" evidence="13">
    <location>
        <begin position="690"/>
        <end position="718"/>
    </location>
</feature>
<comment type="subcellular location">
    <subcellularLocation>
        <location evidence="1">Cell membrane</location>
    </subcellularLocation>
    <subcellularLocation>
        <location evidence="9">Endomembrane system</location>
        <topology evidence="9">Single-pass membrane protein</topology>
    </subcellularLocation>
</comment>
<dbReference type="GO" id="GO:0012505">
    <property type="term" value="C:endomembrane system"/>
    <property type="evidence" value="ECO:0007669"/>
    <property type="project" value="UniProtKB-SubCell"/>
</dbReference>
<evidence type="ECO:0000256" key="12">
    <source>
        <dbReference type="SAM" id="SignalP"/>
    </source>
</evidence>
<dbReference type="RefSeq" id="XP_009536873.1">
    <property type="nucleotide sequence ID" value="XM_009538578.1"/>
</dbReference>
<dbReference type="PANTHER" id="PTHR48052">
    <property type="entry name" value="UNNAMED PRODUCT"/>
    <property type="match status" value="1"/>
</dbReference>
<dbReference type="EMBL" id="JH159162">
    <property type="protein sequence ID" value="EGZ07307.1"/>
    <property type="molecule type" value="Genomic_DNA"/>
</dbReference>
<dbReference type="AlphaFoldDB" id="G5A9M7"/>
<keyword evidence="2" id="KW-1003">Cell membrane</keyword>
<name>G5A9M7_PHYSP</name>
<evidence type="ECO:0000259" key="13">
    <source>
        <dbReference type="Pfam" id="PF07699"/>
    </source>
</evidence>
<feature type="compositionally biased region" description="Low complexity" evidence="11">
    <location>
        <begin position="985"/>
        <end position="998"/>
    </location>
</feature>
<dbReference type="Gene3D" id="3.80.10.10">
    <property type="entry name" value="Ribonuclease Inhibitor"/>
    <property type="match status" value="1"/>
</dbReference>
<evidence type="ECO:0000313" key="15">
    <source>
        <dbReference type="Proteomes" id="UP000002640"/>
    </source>
</evidence>
<reference evidence="14 15" key="1">
    <citation type="journal article" date="2006" name="Science">
        <title>Phytophthora genome sequences uncover evolutionary origins and mechanisms of pathogenesis.</title>
        <authorList>
            <person name="Tyler B.M."/>
            <person name="Tripathy S."/>
            <person name="Zhang X."/>
            <person name="Dehal P."/>
            <person name="Jiang R.H."/>
            <person name="Aerts A."/>
            <person name="Arredondo F.D."/>
            <person name="Baxter L."/>
            <person name="Bensasson D."/>
            <person name="Beynon J.L."/>
            <person name="Chapman J."/>
            <person name="Damasceno C.M."/>
            <person name="Dorrance A.E."/>
            <person name="Dou D."/>
            <person name="Dickerman A.W."/>
            <person name="Dubchak I.L."/>
            <person name="Garbelotto M."/>
            <person name="Gijzen M."/>
            <person name="Gordon S.G."/>
            <person name="Govers F."/>
            <person name="Grunwald N.J."/>
            <person name="Huang W."/>
            <person name="Ivors K.L."/>
            <person name="Jones R.W."/>
            <person name="Kamoun S."/>
            <person name="Krampis K."/>
            <person name="Lamour K.H."/>
            <person name="Lee M.K."/>
            <person name="McDonald W.H."/>
            <person name="Medina M."/>
            <person name="Meijer H.J."/>
            <person name="Nordberg E.K."/>
            <person name="Maclean D.J."/>
            <person name="Ospina-Giraldo M.D."/>
            <person name="Morris P.F."/>
            <person name="Phuntumart V."/>
            <person name="Putnam N.H."/>
            <person name="Rash S."/>
            <person name="Rose J.K."/>
            <person name="Sakihama Y."/>
            <person name="Salamov A.A."/>
            <person name="Savidor A."/>
            <person name="Scheuring C.F."/>
            <person name="Smith B.M."/>
            <person name="Sobral B.W."/>
            <person name="Terry A."/>
            <person name="Torto-Alalibo T.A."/>
            <person name="Win J."/>
            <person name="Xu Z."/>
            <person name="Zhang H."/>
            <person name="Grigoriev I.V."/>
            <person name="Rokhsar D.S."/>
            <person name="Boore J.L."/>
        </authorList>
    </citation>
    <scope>NUCLEOTIDE SEQUENCE [LARGE SCALE GENOMIC DNA]</scope>
    <source>
        <strain evidence="14 15">P6497</strain>
    </source>
</reference>
<dbReference type="Pfam" id="PF00560">
    <property type="entry name" value="LRR_1"/>
    <property type="match status" value="1"/>
</dbReference>
<evidence type="ECO:0000256" key="11">
    <source>
        <dbReference type="SAM" id="MobiDB-lite"/>
    </source>
</evidence>
<dbReference type="OMA" id="DCHRCPA"/>
<dbReference type="KEGG" id="psoj:PHYSODRAFT_340414"/>
<feature type="chain" id="PRO_5003473129" description="Tyrosine-protein kinase ephrin type A/B receptor-like domain-containing protein" evidence="12">
    <location>
        <begin position="23"/>
        <end position="1031"/>
    </location>
</feature>
<evidence type="ECO:0000256" key="10">
    <source>
        <dbReference type="SAM" id="Coils"/>
    </source>
</evidence>
<dbReference type="InParanoid" id="G5A9M7"/>
<dbReference type="SUPFAM" id="SSF57184">
    <property type="entry name" value="Growth factor receptor domain"/>
    <property type="match status" value="2"/>
</dbReference>
<gene>
    <name evidence="14" type="ORF">PHYSODRAFT_340414</name>
</gene>
<dbReference type="InterPro" id="IPR032675">
    <property type="entry name" value="LRR_dom_sf"/>
</dbReference>
<dbReference type="InterPro" id="IPR009030">
    <property type="entry name" value="Growth_fac_rcpt_cys_sf"/>
</dbReference>
<keyword evidence="5" id="KW-1133">Transmembrane helix</keyword>